<proteinExistence type="predicted"/>
<dbReference type="EMBL" id="JADWDJ010000001">
    <property type="protein sequence ID" value="KAG5286564.1"/>
    <property type="molecule type" value="Genomic_DNA"/>
</dbReference>
<evidence type="ECO:0000313" key="1">
    <source>
        <dbReference type="EMBL" id="KAG5286564.1"/>
    </source>
</evidence>
<evidence type="ECO:0000313" key="2">
    <source>
        <dbReference type="Proteomes" id="UP000823561"/>
    </source>
</evidence>
<keyword evidence="2" id="KW-1185">Reference proteome</keyword>
<organism evidence="1 2">
    <name type="scientific">Alosa alosa</name>
    <name type="common">allis shad</name>
    <dbReference type="NCBI Taxonomy" id="278164"/>
    <lineage>
        <taxon>Eukaryota</taxon>
        <taxon>Metazoa</taxon>
        <taxon>Chordata</taxon>
        <taxon>Craniata</taxon>
        <taxon>Vertebrata</taxon>
        <taxon>Euteleostomi</taxon>
        <taxon>Actinopterygii</taxon>
        <taxon>Neopterygii</taxon>
        <taxon>Teleostei</taxon>
        <taxon>Clupei</taxon>
        <taxon>Clupeiformes</taxon>
        <taxon>Clupeoidei</taxon>
        <taxon>Clupeidae</taxon>
        <taxon>Alosa</taxon>
    </lineage>
</organism>
<sequence>MPFSYCTYFRWNILSTQMCHIDGHTYRELSFKRVILECNEICFDAPLLPPTHRLAGDKLTDTNQDLDLKA</sequence>
<accession>A0AAV6HGS9</accession>
<gene>
    <name evidence="1" type="ORF">AALO_G00016280</name>
</gene>
<protein>
    <submittedName>
        <fullName evidence="1">Uncharacterized protein</fullName>
    </submittedName>
</protein>
<dbReference type="AlphaFoldDB" id="A0AAV6HGS9"/>
<comment type="caution">
    <text evidence="1">The sequence shown here is derived from an EMBL/GenBank/DDBJ whole genome shotgun (WGS) entry which is preliminary data.</text>
</comment>
<name>A0AAV6HGS9_9TELE</name>
<reference evidence="1 2" key="1">
    <citation type="submission" date="2020-10" db="EMBL/GenBank/DDBJ databases">
        <title>Chromosome-scale genome assembly of the Allis shad, Alosa alosa.</title>
        <authorList>
            <person name="Margot Z."/>
            <person name="Christophe K."/>
            <person name="Cabau C."/>
            <person name="Louis A."/>
            <person name="Berthelot C."/>
            <person name="Parey E."/>
            <person name="Roest Crollius H."/>
            <person name="Montfort J."/>
            <person name="Robinson-Rechavi M."/>
            <person name="Bucao C."/>
            <person name="Bouchez O."/>
            <person name="Gislard M."/>
            <person name="Lluch J."/>
            <person name="Milhes M."/>
            <person name="Lampietro C."/>
            <person name="Lopez Roques C."/>
            <person name="Donnadieu C."/>
            <person name="Braasch I."/>
            <person name="Desvignes T."/>
            <person name="Postlethwait J."/>
            <person name="Bobe J."/>
            <person name="Guiguen Y."/>
        </authorList>
    </citation>
    <scope>NUCLEOTIDE SEQUENCE [LARGE SCALE GENOMIC DNA]</scope>
    <source>
        <strain evidence="1">M-15738</strain>
        <tissue evidence="1">Blood</tissue>
    </source>
</reference>
<dbReference type="Proteomes" id="UP000823561">
    <property type="component" value="Chromosome 1"/>
</dbReference>